<dbReference type="AlphaFoldDB" id="A0A2R5FKN2"/>
<protein>
    <submittedName>
        <fullName evidence="1">Uncharacterized protein</fullName>
    </submittedName>
</protein>
<gene>
    <name evidence="1" type="ORF">NIES4072_25000</name>
</gene>
<organism evidence="1 2">
    <name type="scientific">Nostoc commune NIES-4072</name>
    <dbReference type="NCBI Taxonomy" id="2005467"/>
    <lineage>
        <taxon>Bacteria</taxon>
        <taxon>Bacillati</taxon>
        <taxon>Cyanobacteriota</taxon>
        <taxon>Cyanophyceae</taxon>
        <taxon>Nostocales</taxon>
        <taxon>Nostocaceae</taxon>
        <taxon>Nostoc</taxon>
    </lineage>
</organism>
<accession>A0A2R5FKN2</accession>
<dbReference type="EMBL" id="BDUD01000001">
    <property type="protein sequence ID" value="GBG18835.1"/>
    <property type="molecule type" value="Genomic_DNA"/>
</dbReference>
<comment type="caution">
    <text evidence="1">The sequence shown here is derived from an EMBL/GenBank/DDBJ whole genome shotgun (WGS) entry which is preliminary data.</text>
</comment>
<name>A0A2R5FKN2_NOSCO</name>
<evidence type="ECO:0000313" key="1">
    <source>
        <dbReference type="EMBL" id="GBG18835.1"/>
    </source>
</evidence>
<proteinExistence type="predicted"/>
<dbReference type="Proteomes" id="UP000245124">
    <property type="component" value="Unassembled WGS sequence"/>
</dbReference>
<evidence type="ECO:0000313" key="2">
    <source>
        <dbReference type="Proteomes" id="UP000245124"/>
    </source>
</evidence>
<sequence length="77" mass="8902">MNIFRRKFSETPICNGLQPKALASYHTVFTKLLGRRKAIIDPQTASIFRQNPTFASKMLKLIYSKAFQTILLLFPRI</sequence>
<reference evidence="1 2" key="1">
    <citation type="submission" date="2017-06" db="EMBL/GenBank/DDBJ databases">
        <title>Genome sequencing of cyanobaciteial culture collection at National Institute for Environmental Studies (NIES).</title>
        <authorList>
            <person name="Hirose Y."/>
            <person name="Shimura Y."/>
            <person name="Fujisawa T."/>
            <person name="Nakamura Y."/>
            <person name="Kawachi M."/>
        </authorList>
    </citation>
    <scope>NUCLEOTIDE SEQUENCE [LARGE SCALE GENOMIC DNA]</scope>
    <source>
        <strain evidence="1 2">NIES-4072</strain>
    </source>
</reference>
<keyword evidence="2" id="KW-1185">Reference proteome</keyword>